<dbReference type="SUPFAM" id="SSF50037">
    <property type="entry name" value="C-terminal domain of transcriptional repressors"/>
    <property type="match status" value="1"/>
</dbReference>
<dbReference type="EC" id="6.3.4.15" evidence="5"/>
<dbReference type="PROSITE" id="PS51733">
    <property type="entry name" value="BPL_LPL_CATALYTIC"/>
    <property type="match status" value="1"/>
</dbReference>
<comment type="caution">
    <text evidence="5">Lacks conserved residue(s) required for the propagation of feature annotation.</text>
</comment>
<keyword evidence="8" id="KW-1185">Reference proteome</keyword>
<dbReference type="HAMAP" id="MF_00978">
    <property type="entry name" value="Bifunct_BirA"/>
    <property type="match status" value="1"/>
</dbReference>
<dbReference type="GO" id="GO:0005524">
    <property type="term" value="F:ATP binding"/>
    <property type="evidence" value="ECO:0007669"/>
    <property type="project" value="UniProtKB-UniRule"/>
</dbReference>
<dbReference type="Proteomes" id="UP000633365">
    <property type="component" value="Unassembled WGS sequence"/>
</dbReference>
<proteinExistence type="inferred from homology"/>
<dbReference type="RefSeq" id="WP_201427461.1">
    <property type="nucleotide sequence ID" value="NZ_JAEQMG010000068.1"/>
</dbReference>
<accession>A0A934WQR6</accession>
<keyword evidence="5" id="KW-0678">Repressor</keyword>
<gene>
    <name evidence="5" type="primary">birA</name>
    <name evidence="7" type="ORF">JKK62_07870</name>
</gene>
<dbReference type="PANTHER" id="PTHR12835:SF5">
    <property type="entry name" value="BIOTIN--PROTEIN LIGASE"/>
    <property type="match status" value="1"/>
</dbReference>
<dbReference type="AlphaFoldDB" id="A0A934WQR6"/>
<dbReference type="InterPro" id="IPR030855">
    <property type="entry name" value="Bifunct_BirA"/>
</dbReference>
<keyword evidence="5" id="KW-0805">Transcription regulation</keyword>
<dbReference type="InterPro" id="IPR003142">
    <property type="entry name" value="BPL_C"/>
</dbReference>
<dbReference type="InterPro" id="IPR008988">
    <property type="entry name" value="Transcriptional_repressor_C"/>
</dbReference>
<keyword evidence="1 5" id="KW-0436">Ligase</keyword>
<reference evidence="7" key="1">
    <citation type="submission" date="2021-01" db="EMBL/GenBank/DDBJ databases">
        <title>Genome public.</title>
        <authorList>
            <person name="Liu C."/>
            <person name="Sun Q."/>
        </authorList>
    </citation>
    <scope>NUCLEOTIDE SEQUENCE</scope>
    <source>
        <strain evidence="7">M6</strain>
    </source>
</reference>
<keyword evidence="4 5" id="KW-0092">Biotin</keyword>
<feature type="DNA-binding region" description="H-T-H motif" evidence="5">
    <location>
        <begin position="21"/>
        <end position="40"/>
    </location>
</feature>
<comment type="caution">
    <text evidence="7">The sequence shown here is derived from an EMBL/GenBank/DDBJ whole genome shotgun (WGS) entry which is preliminary data.</text>
</comment>
<dbReference type="GO" id="GO:0006355">
    <property type="term" value="P:regulation of DNA-templated transcription"/>
    <property type="evidence" value="ECO:0007669"/>
    <property type="project" value="UniProtKB-UniRule"/>
</dbReference>
<feature type="binding site" evidence="5">
    <location>
        <position position="116"/>
    </location>
    <ligand>
        <name>biotin</name>
        <dbReference type="ChEBI" id="CHEBI:57586"/>
    </ligand>
</feature>
<dbReference type="Pfam" id="PF08279">
    <property type="entry name" value="HTH_11"/>
    <property type="match status" value="1"/>
</dbReference>
<dbReference type="SUPFAM" id="SSF55681">
    <property type="entry name" value="Class II aaRS and biotin synthetases"/>
    <property type="match status" value="1"/>
</dbReference>
<dbReference type="NCBIfam" id="TIGR00121">
    <property type="entry name" value="birA_ligase"/>
    <property type="match status" value="1"/>
</dbReference>
<dbReference type="EMBL" id="JAEQMG010000068">
    <property type="protein sequence ID" value="MBK6088568.1"/>
    <property type="molecule type" value="Genomic_DNA"/>
</dbReference>
<evidence type="ECO:0000256" key="2">
    <source>
        <dbReference type="ARBA" id="ARBA00022741"/>
    </source>
</evidence>
<feature type="binding site" evidence="5">
    <location>
        <position position="187"/>
    </location>
    <ligand>
        <name>biotin</name>
        <dbReference type="ChEBI" id="CHEBI:57586"/>
    </ligand>
</feature>
<dbReference type="GO" id="GO:0003677">
    <property type="term" value="F:DNA binding"/>
    <property type="evidence" value="ECO:0007669"/>
    <property type="project" value="UniProtKB-UniRule"/>
</dbReference>
<dbReference type="GO" id="GO:0004077">
    <property type="term" value="F:biotin--[biotin carboxyl-carrier protein] ligase activity"/>
    <property type="evidence" value="ECO:0007669"/>
    <property type="project" value="UniProtKB-UniRule"/>
</dbReference>
<keyword evidence="3 5" id="KW-0067">ATP-binding</keyword>
<dbReference type="Pfam" id="PF02237">
    <property type="entry name" value="BPL_C"/>
    <property type="match status" value="1"/>
</dbReference>
<dbReference type="InterPro" id="IPR036390">
    <property type="entry name" value="WH_DNA-bd_sf"/>
</dbReference>
<sequence>MIVVKEQILALLTQCGGYLSGQALAKELGVSRQAVWKGINALRSSGCVIESAPNKGYRLVSLPEYLNETAIRKHLGTSVIGNNLIVLDSVGSTNDYLKRLGSDGCENGTVVTTREQKSGKGRLGRVWQSKRDENLAFSILLRPKLAPKDVTPITPLAGLAVCKALRKTTGLDCRIKWPNDIIIGKKKLVGILTEMCAEFDAVEYVITGIGVNVDQIEFPEEIAYKATSILLETGRHYDKNRLLAALLGQIEREFTRYNLELPPEALEEYVSLCATIGRSVTFKKGERTVSGAAVGVTAAGELRVMLSDGTVRTLNAGEVTVQGIY</sequence>
<evidence type="ECO:0000256" key="4">
    <source>
        <dbReference type="ARBA" id="ARBA00023267"/>
    </source>
</evidence>
<dbReference type="GO" id="GO:0009249">
    <property type="term" value="P:protein lipoylation"/>
    <property type="evidence" value="ECO:0007669"/>
    <property type="project" value="UniProtKB-ARBA"/>
</dbReference>
<keyword evidence="5" id="KW-0238">DNA-binding</keyword>
<comment type="function">
    <text evidence="5">Acts both as a biotin--[acetyl-CoA-carboxylase] ligase and a repressor.</text>
</comment>
<dbReference type="PANTHER" id="PTHR12835">
    <property type="entry name" value="BIOTIN PROTEIN LIGASE"/>
    <property type="match status" value="1"/>
</dbReference>
<dbReference type="Gene3D" id="3.30.930.10">
    <property type="entry name" value="Bira Bifunctional Protein, Domain 2"/>
    <property type="match status" value="1"/>
</dbReference>
<feature type="domain" description="BPL/LPL catalytic" evidence="6">
    <location>
        <begin position="69"/>
        <end position="258"/>
    </location>
</feature>
<evidence type="ECO:0000256" key="5">
    <source>
        <dbReference type="HAMAP-Rule" id="MF_00978"/>
    </source>
</evidence>
<dbReference type="InterPro" id="IPR036388">
    <property type="entry name" value="WH-like_DNA-bd_sf"/>
</dbReference>
<dbReference type="CDD" id="cd16442">
    <property type="entry name" value="BPL"/>
    <property type="match status" value="1"/>
</dbReference>
<dbReference type="Pfam" id="PF03099">
    <property type="entry name" value="BPL_LplA_LipB"/>
    <property type="match status" value="1"/>
</dbReference>
<dbReference type="InterPro" id="IPR013196">
    <property type="entry name" value="HTH_11"/>
</dbReference>
<keyword evidence="2 5" id="KW-0547">Nucleotide-binding</keyword>
<dbReference type="SUPFAM" id="SSF46785">
    <property type="entry name" value="Winged helix' DNA-binding domain"/>
    <property type="match status" value="1"/>
</dbReference>
<dbReference type="InterPro" id="IPR004143">
    <property type="entry name" value="BPL_LPL_catalytic"/>
</dbReference>
<protein>
    <recommendedName>
        <fullName evidence="5">Bifunctional ligase/repressor BirA</fullName>
    </recommendedName>
    <alternativeName>
        <fullName evidence="5">Biotin--[acetyl-CoA-carboxylase] ligase</fullName>
        <ecNumber evidence="5">6.3.4.15</ecNumber>
    </alternativeName>
    <alternativeName>
        <fullName evidence="5">Biotin--protein ligase</fullName>
    </alternativeName>
    <alternativeName>
        <fullName evidence="5">Biotin-[acetyl-CoA carboxylase] synthetase</fullName>
    </alternativeName>
</protein>
<dbReference type="GO" id="GO:0016740">
    <property type="term" value="F:transferase activity"/>
    <property type="evidence" value="ECO:0007669"/>
    <property type="project" value="UniProtKB-ARBA"/>
</dbReference>
<evidence type="ECO:0000259" key="6">
    <source>
        <dbReference type="PROSITE" id="PS51733"/>
    </source>
</evidence>
<keyword evidence="5" id="KW-0804">Transcription</keyword>
<dbReference type="Gene3D" id="2.30.30.100">
    <property type="match status" value="1"/>
</dbReference>
<evidence type="ECO:0000313" key="8">
    <source>
        <dbReference type="Proteomes" id="UP000633365"/>
    </source>
</evidence>
<dbReference type="InterPro" id="IPR045864">
    <property type="entry name" value="aa-tRNA-synth_II/BPL/LPL"/>
</dbReference>
<organism evidence="7 8">
    <name type="scientific">Ruminococcus difficilis</name>
    <dbReference type="NCBI Taxonomy" id="2763069"/>
    <lineage>
        <taxon>Bacteria</taxon>
        <taxon>Bacillati</taxon>
        <taxon>Bacillota</taxon>
        <taxon>Clostridia</taxon>
        <taxon>Eubacteriales</taxon>
        <taxon>Oscillospiraceae</taxon>
        <taxon>Ruminococcus</taxon>
    </lineage>
</organism>
<feature type="binding site" evidence="5">
    <location>
        <begin position="92"/>
        <end position="94"/>
    </location>
    <ligand>
        <name>biotin</name>
        <dbReference type="ChEBI" id="CHEBI:57586"/>
    </ligand>
</feature>
<dbReference type="InterPro" id="IPR004408">
    <property type="entry name" value="Biotin_CoA_COase_ligase"/>
</dbReference>
<evidence type="ECO:0000313" key="7">
    <source>
        <dbReference type="EMBL" id="MBK6088568.1"/>
    </source>
</evidence>
<evidence type="ECO:0000256" key="1">
    <source>
        <dbReference type="ARBA" id="ARBA00022598"/>
    </source>
</evidence>
<comment type="similarity">
    <text evidence="5">Belongs to the biotin--protein ligase family.</text>
</comment>
<dbReference type="GO" id="GO:0005737">
    <property type="term" value="C:cytoplasm"/>
    <property type="evidence" value="ECO:0007669"/>
    <property type="project" value="TreeGrafter"/>
</dbReference>
<evidence type="ECO:0000256" key="3">
    <source>
        <dbReference type="ARBA" id="ARBA00022840"/>
    </source>
</evidence>
<comment type="catalytic activity">
    <reaction evidence="5">
        <text>biotin + L-lysyl-[protein] + ATP = N(6)-biotinyl-L-lysyl-[protein] + AMP + diphosphate + H(+)</text>
        <dbReference type="Rhea" id="RHEA:11756"/>
        <dbReference type="Rhea" id="RHEA-COMP:9752"/>
        <dbReference type="Rhea" id="RHEA-COMP:10505"/>
        <dbReference type="ChEBI" id="CHEBI:15378"/>
        <dbReference type="ChEBI" id="CHEBI:29969"/>
        <dbReference type="ChEBI" id="CHEBI:30616"/>
        <dbReference type="ChEBI" id="CHEBI:33019"/>
        <dbReference type="ChEBI" id="CHEBI:57586"/>
        <dbReference type="ChEBI" id="CHEBI:83144"/>
        <dbReference type="ChEBI" id="CHEBI:456215"/>
        <dbReference type="EC" id="6.3.4.15"/>
    </reaction>
</comment>
<dbReference type="Gene3D" id="1.10.10.10">
    <property type="entry name" value="Winged helix-like DNA-binding domain superfamily/Winged helix DNA-binding domain"/>
    <property type="match status" value="1"/>
</dbReference>
<name>A0A934WQR6_9FIRM</name>